<dbReference type="PANTHER" id="PTHR31390">
    <property type="entry name" value="EXPRESSED PROTEIN"/>
    <property type="match status" value="1"/>
</dbReference>
<sequence length="539" mass="59228">MKALGNRLHPDHGTVVVNLHSDDDQQEGGVMGKHVSDVCRSYKDAVLGNEGRGIVYTVSVPWVCNSCLIVGRGFGGSGEMCGGLDLSLNSVMSHSIVVEQLLGLPFSCMEYIKRGFRQVKTGGVASMDMNYDCVEEETEPKVDDDHDKYLLHCLEVLHNYSSMRNPRWNSSRTRISPVDSSACVALNEGSKNSSSSSQLRCSSSSSYMLLSSGVSRHRRAGSVSSVKSSFSDAPRLPRSTASSSSLRGRMRCIRKDDGLPHHVFDVEEDEREMRYYYGARASKVESFDDEYVYTFYSAKRGGNKRDYCDASKTIATMRVSTSDIASCSGTKKAVETKFTLYSFCENHGDDDELNNADPVRSSKPRRSRSRSRSLSRTWESPAEIRYCSGHEVAAIVLKQVRRDEHVGGWGFKFLERGESSSSTTMNVLIPAGVHGGTTMRRSGVRGPSSLIERWNSGGVCDCGGWDVGCPLTVLETPSAECLPIDLFTQGSRGDSPAFSMANVCDAATYSIHFRPTLSYLQCFAIAAAVFHCNQKPRTT</sequence>
<dbReference type="EMBL" id="AUSU01008859">
    <property type="protein sequence ID" value="EPS58844.1"/>
    <property type="molecule type" value="Genomic_DNA"/>
</dbReference>
<gene>
    <name evidence="2" type="ORF">M569_15973</name>
</gene>
<dbReference type="OrthoDB" id="767438at2759"/>
<dbReference type="AlphaFoldDB" id="S8BWZ9"/>
<accession>S8BWZ9</accession>
<evidence type="ECO:0000256" key="1">
    <source>
        <dbReference type="SAM" id="MobiDB-lite"/>
    </source>
</evidence>
<evidence type="ECO:0000313" key="3">
    <source>
        <dbReference type="Proteomes" id="UP000015453"/>
    </source>
</evidence>
<dbReference type="Proteomes" id="UP000015453">
    <property type="component" value="Unassembled WGS sequence"/>
</dbReference>
<proteinExistence type="predicted"/>
<dbReference type="InterPro" id="IPR021916">
    <property type="entry name" value="DUF3527"/>
</dbReference>
<organism evidence="2 3">
    <name type="scientific">Genlisea aurea</name>
    <dbReference type="NCBI Taxonomy" id="192259"/>
    <lineage>
        <taxon>Eukaryota</taxon>
        <taxon>Viridiplantae</taxon>
        <taxon>Streptophyta</taxon>
        <taxon>Embryophyta</taxon>
        <taxon>Tracheophyta</taxon>
        <taxon>Spermatophyta</taxon>
        <taxon>Magnoliopsida</taxon>
        <taxon>eudicotyledons</taxon>
        <taxon>Gunneridae</taxon>
        <taxon>Pentapetalae</taxon>
        <taxon>asterids</taxon>
        <taxon>lamiids</taxon>
        <taxon>Lamiales</taxon>
        <taxon>Lentibulariaceae</taxon>
        <taxon>Genlisea</taxon>
    </lineage>
</organism>
<evidence type="ECO:0000313" key="2">
    <source>
        <dbReference type="EMBL" id="EPS58844.1"/>
    </source>
</evidence>
<reference evidence="2 3" key="1">
    <citation type="journal article" date="2013" name="BMC Genomics">
        <title>The miniature genome of a carnivorous plant Genlisea aurea contains a low number of genes and short non-coding sequences.</title>
        <authorList>
            <person name="Leushkin E.V."/>
            <person name="Sutormin R.A."/>
            <person name="Nabieva E.R."/>
            <person name="Penin A.A."/>
            <person name="Kondrashov A.S."/>
            <person name="Logacheva M.D."/>
        </authorList>
    </citation>
    <scope>NUCLEOTIDE SEQUENCE [LARGE SCALE GENOMIC DNA]</scope>
</reference>
<feature type="compositionally biased region" description="Basic residues" evidence="1">
    <location>
        <begin position="362"/>
        <end position="373"/>
    </location>
</feature>
<dbReference type="Pfam" id="PF12043">
    <property type="entry name" value="DUF3527"/>
    <property type="match status" value="2"/>
</dbReference>
<feature type="region of interest" description="Disordered" evidence="1">
    <location>
        <begin position="225"/>
        <end position="244"/>
    </location>
</feature>
<feature type="region of interest" description="Disordered" evidence="1">
    <location>
        <begin position="352"/>
        <end position="374"/>
    </location>
</feature>
<protein>
    <submittedName>
        <fullName evidence="2">Uncharacterized protein</fullName>
    </submittedName>
</protein>
<dbReference type="PANTHER" id="PTHR31390:SF2">
    <property type="entry name" value="EXPRESSED PROTEIN"/>
    <property type="match status" value="1"/>
</dbReference>
<name>S8BWZ9_9LAMI</name>
<comment type="caution">
    <text evidence="2">The sequence shown here is derived from an EMBL/GenBank/DDBJ whole genome shotgun (WGS) entry which is preliminary data.</text>
</comment>
<keyword evidence="3" id="KW-1185">Reference proteome</keyword>